<proteinExistence type="predicted"/>
<accession>A0A3S5CLM3</accession>
<sequence length="58" mass="6580">MLWGINQKVIELDDLATFNLTIHSFLQARLVTLQLGSANSPQLAKAVRQKRLPHVVER</sequence>
<dbReference type="AlphaFoldDB" id="A0A3S5CLM3"/>
<keyword evidence="2" id="KW-1185">Reference proteome</keyword>
<protein>
    <submittedName>
        <fullName evidence="1">Uncharacterized protein</fullName>
    </submittedName>
</protein>
<gene>
    <name evidence="1" type="ORF">PXEA_LOCUS12023</name>
</gene>
<reference evidence="1" key="1">
    <citation type="submission" date="2018-11" db="EMBL/GenBank/DDBJ databases">
        <authorList>
            <consortium name="Pathogen Informatics"/>
        </authorList>
    </citation>
    <scope>NUCLEOTIDE SEQUENCE</scope>
</reference>
<evidence type="ECO:0000313" key="1">
    <source>
        <dbReference type="EMBL" id="VEL18583.1"/>
    </source>
</evidence>
<evidence type="ECO:0000313" key="2">
    <source>
        <dbReference type="Proteomes" id="UP000784294"/>
    </source>
</evidence>
<name>A0A3S5CLM3_9PLAT</name>
<dbReference type="Proteomes" id="UP000784294">
    <property type="component" value="Unassembled WGS sequence"/>
</dbReference>
<dbReference type="EMBL" id="CAAALY010037677">
    <property type="protein sequence ID" value="VEL18583.1"/>
    <property type="molecule type" value="Genomic_DNA"/>
</dbReference>
<organism evidence="1 2">
    <name type="scientific">Protopolystoma xenopodis</name>
    <dbReference type="NCBI Taxonomy" id="117903"/>
    <lineage>
        <taxon>Eukaryota</taxon>
        <taxon>Metazoa</taxon>
        <taxon>Spiralia</taxon>
        <taxon>Lophotrochozoa</taxon>
        <taxon>Platyhelminthes</taxon>
        <taxon>Monogenea</taxon>
        <taxon>Polyopisthocotylea</taxon>
        <taxon>Polystomatidea</taxon>
        <taxon>Polystomatidae</taxon>
        <taxon>Protopolystoma</taxon>
    </lineage>
</organism>
<comment type="caution">
    <text evidence="1">The sequence shown here is derived from an EMBL/GenBank/DDBJ whole genome shotgun (WGS) entry which is preliminary data.</text>
</comment>